<reference evidence="12" key="2">
    <citation type="submission" date="2007-04" db="EMBL/GenBank/DDBJ databases">
        <title>The genome of the human body louse.</title>
        <authorList>
            <consortium name="The Human Body Louse Genome Consortium"/>
            <person name="Kirkness E."/>
            <person name="Walenz B."/>
            <person name="Hass B."/>
            <person name="Bruggner R."/>
            <person name="Strausberg R."/>
        </authorList>
    </citation>
    <scope>NUCLEOTIDE SEQUENCE</scope>
    <source>
        <strain evidence="12">USDA</strain>
    </source>
</reference>
<evidence type="ECO:0000256" key="2">
    <source>
        <dbReference type="ARBA" id="ARBA00004784"/>
    </source>
</evidence>
<organism>
    <name type="scientific">Pediculus humanus subsp. corporis</name>
    <name type="common">Body louse</name>
    <dbReference type="NCBI Taxonomy" id="121224"/>
    <lineage>
        <taxon>Eukaryota</taxon>
        <taxon>Metazoa</taxon>
        <taxon>Ecdysozoa</taxon>
        <taxon>Arthropoda</taxon>
        <taxon>Hexapoda</taxon>
        <taxon>Insecta</taxon>
        <taxon>Pterygota</taxon>
        <taxon>Neoptera</taxon>
        <taxon>Paraneoptera</taxon>
        <taxon>Psocodea</taxon>
        <taxon>Troctomorpha</taxon>
        <taxon>Phthiraptera</taxon>
        <taxon>Anoplura</taxon>
        <taxon>Pediculidae</taxon>
        <taxon>Pediculus</taxon>
    </lineage>
</organism>
<dbReference type="UniPathway" id="UPA00579">
    <property type="reaction ID" value="UER00640"/>
</dbReference>
<dbReference type="PANTHER" id="PTHR10285">
    <property type="entry name" value="URIDINE KINASE"/>
    <property type="match status" value="1"/>
</dbReference>
<dbReference type="GO" id="GO:0044206">
    <property type="term" value="P:UMP salvage"/>
    <property type="evidence" value="ECO:0007669"/>
    <property type="project" value="UniProtKB-UniPathway"/>
</dbReference>
<dbReference type="STRING" id="121224.E0VGZ7"/>
<dbReference type="InterPro" id="IPR027417">
    <property type="entry name" value="P-loop_NTPase"/>
</dbReference>
<dbReference type="InterPro" id="IPR000764">
    <property type="entry name" value="Uridine_kinase-like"/>
</dbReference>
<evidence type="ECO:0000256" key="6">
    <source>
        <dbReference type="ARBA" id="ARBA00022741"/>
    </source>
</evidence>
<comment type="catalytic activity">
    <reaction evidence="9">
        <text>cytidine + ATP = CMP + ADP + H(+)</text>
        <dbReference type="Rhea" id="RHEA:24674"/>
        <dbReference type="ChEBI" id="CHEBI:15378"/>
        <dbReference type="ChEBI" id="CHEBI:17562"/>
        <dbReference type="ChEBI" id="CHEBI:30616"/>
        <dbReference type="ChEBI" id="CHEBI:60377"/>
        <dbReference type="ChEBI" id="CHEBI:456216"/>
        <dbReference type="EC" id="2.7.1.48"/>
    </reaction>
</comment>
<dbReference type="EC" id="2.7.1.48" evidence="4"/>
<reference evidence="13" key="3">
    <citation type="submission" date="2020-05" db="UniProtKB">
        <authorList>
            <consortium name="EnsemblMetazoa"/>
        </authorList>
    </citation>
    <scope>IDENTIFICATION</scope>
    <source>
        <strain evidence="13">USDA</strain>
    </source>
</reference>
<evidence type="ECO:0000256" key="9">
    <source>
        <dbReference type="ARBA" id="ARBA00047436"/>
    </source>
</evidence>
<evidence type="ECO:0000256" key="8">
    <source>
        <dbReference type="ARBA" id="ARBA00022840"/>
    </source>
</evidence>
<dbReference type="GO" id="GO:0044211">
    <property type="term" value="P:CTP salvage"/>
    <property type="evidence" value="ECO:0007669"/>
    <property type="project" value="UniProtKB-UniPathway"/>
</dbReference>
<dbReference type="UniPathway" id="UPA00574">
    <property type="reaction ID" value="UER00637"/>
</dbReference>
<evidence type="ECO:0000259" key="11">
    <source>
        <dbReference type="Pfam" id="PF00485"/>
    </source>
</evidence>
<feature type="domain" description="Phosphoribulokinase/uridine kinase" evidence="11">
    <location>
        <begin position="30"/>
        <end position="225"/>
    </location>
</feature>
<dbReference type="CTD" id="8240313"/>
<dbReference type="EMBL" id="AAZO01002268">
    <property type="status" value="NOT_ANNOTATED_CDS"/>
    <property type="molecule type" value="Genomic_DNA"/>
</dbReference>
<dbReference type="GeneID" id="8240313"/>
<dbReference type="Proteomes" id="UP000009046">
    <property type="component" value="Unassembled WGS sequence"/>
</dbReference>
<dbReference type="InterPro" id="IPR006083">
    <property type="entry name" value="PRK/URK"/>
</dbReference>
<dbReference type="RefSeq" id="XP_002425391.1">
    <property type="nucleotide sequence ID" value="XM_002425346.1"/>
</dbReference>
<sequence length="258" mass="29427">MEEIETSTCIPAEKQNGNMCINGEGKTPFLIGVGGGTASGKSTVCKKIIEKLGQADMDHTQRRVVTISQDCFYRRLTPPEKEKANKGCFNFDHPDAFDDVLILKTMKDILAGKKCLIPVYNYATNSRSENLFTTIYPADVVLFEGILVFYFPEVRELFHMKLFVDTDSDTRLARRVPRDIKERGRNLDQVLSQYMNFVKPAFEDFCMPTKKFADIIIPRGADNTVAINLIIDRIGKILHSRNHRCTYRNKSNLMPMTR</sequence>
<comment type="similarity">
    <text evidence="3">Belongs to the uridine kinase family.</text>
</comment>
<keyword evidence="5 12" id="KW-0808">Transferase</keyword>
<dbReference type="Gene3D" id="3.40.50.300">
    <property type="entry name" value="P-loop containing nucleotide triphosphate hydrolases"/>
    <property type="match status" value="1"/>
</dbReference>
<comment type="pathway">
    <text evidence="2">Pyrimidine metabolism; CTP biosynthesis via salvage pathway; CTP from cytidine: step 1/3.</text>
</comment>
<dbReference type="GO" id="GO:0005524">
    <property type="term" value="F:ATP binding"/>
    <property type="evidence" value="ECO:0007669"/>
    <property type="project" value="UniProtKB-KW"/>
</dbReference>
<keyword evidence="14" id="KW-1185">Reference proteome</keyword>
<protein>
    <recommendedName>
        <fullName evidence="4">uridine/cytidine kinase</fullName>
        <ecNumber evidence="4">2.7.1.48</ecNumber>
    </recommendedName>
</protein>
<evidence type="ECO:0000313" key="12">
    <source>
        <dbReference type="EMBL" id="EEB12653.1"/>
    </source>
</evidence>
<comment type="pathway">
    <text evidence="1">Pyrimidine metabolism; UMP biosynthesis via salvage pathway; UMP from uridine: step 1/1.</text>
</comment>
<proteinExistence type="inferred from homology"/>
<keyword evidence="7 12" id="KW-0418">Kinase</keyword>
<dbReference type="KEGG" id="phu:Phum_PHUM195500"/>
<dbReference type="PRINTS" id="PR00988">
    <property type="entry name" value="URIDINKINASE"/>
</dbReference>
<evidence type="ECO:0000256" key="5">
    <source>
        <dbReference type="ARBA" id="ARBA00022679"/>
    </source>
</evidence>
<evidence type="ECO:0000256" key="4">
    <source>
        <dbReference type="ARBA" id="ARBA00012137"/>
    </source>
</evidence>
<dbReference type="EnsemblMetazoa" id="PHUM195500-RA">
    <property type="protein sequence ID" value="PHUM195500-PA"/>
    <property type="gene ID" value="PHUM195500"/>
</dbReference>
<dbReference type="OrthoDB" id="10257085at2759"/>
<dbReference type="VEuPathDB" id="VectorBase:PHUM195500"/>
<dbReference type="eggNOG" id="KOG4203">
    <property type="taxonomic scope" value="Eukaryota"/>
</dbReference>
<keyword evidence="6" id="KW-0547">Nucleotide-binding</keyword>
<gene>
    <name evidence="13" type="primary">8240313</name>
    <name evidence="12" type="ORF">Phum_PHUM195500</name>
</gene>
<evidence type="ECO:0000256" key="7">
    <source>
        <dbReference type="ARBA" id="ARBA00022777"/>
    </source>
</evidence>
<dbReference type="Pfam" id="PF00485">
    <property type="entry name" value="PRK"/>
    <property type="match status" value="1"/>
</dbReference>
<dbReference type="FunCoup" id="E0VGZ7">
    <property type="interactions" value="726"/>
</dbReference>
<evidence type="ECO:0000256" key="10">
    <source>
        <dbReference type="ARBA" id="ARBA00048909"/>
    </source>
</evidence>
<evidence type="ECO:0000313" key="13">
    <source>
        <dbReference type="EnsemblMetazoa" id="PHUM195500-PA"/>
    </source>
</evidence>
<evidence type="ECO:0000256" key="3">
    <source>
        <dbReference type="ARBA" id="ARBA00005408"/>
    </source>
</evidence>
<dbReference type="OMA" id="TVKPMHE"/>
<dbReference type="FunFam" id="3.40.50.300:FF:000297">
    <property type="entry name" value="Uridine-cytidine kinase 2"/>
    <property type="match status" value="1"/>
</dbReference>
<keyword evidence="8" id="KW-0067">ATP-binding</keyword>
<dbReference type="CDD" id="cd02023">
    <property type="entry name" value="UMPK"/>
    <property type="match status" value="1"/>
</dbReference>
<dbReference type="AlphaFoldDB" id="E0VGZ7"/>
<dbReference type="HOGENOM" id="CLU_021278_1_1_1"/>
<evidence type="ECO:0000313" key="14">
    <source>
        <dbReference type="Proteomes" id="UP000009046"/>
    </source>
</evidence>
<name>E0VGZ7_PEDHC</name>
<dbReference type="GO" id="GO:0004849">
    <property type="term" value="F:uridine kinase activity"/>
    <property type="evidence" value="ECO:0007669"/>
    <property type="project" value="UniProtKB-EC"/>
</dbReference>
<reference evidence="12" key="1">
    <citation type="submission" date="2007-04" db="EMBL/GenBank/DDBJ databases">
        <title>Annotation of Pediculus humanus corporis strain USDA.</title>
        <authorList>
            <person name="Kirkness E."/>
            <person name="Hannick L."/>
            <person name="Hass B."/>
            <person name="Bruggner R."/>
            <person name="Lawson D."/>
            <person name="Bidwell S."/>
            <person name="Joardar V."/>
            <person name="Caler E."/>
            <person name="Walenz B."/>
            <person name="Inman J."/>
            <person name="Schobel S."/>
            <person name="Galinsky K."/>
            <person name="Amedeo P."/>
            <person name="Strausberg R."/>
        </authorList>
    </citation>
    <scope>NUCLEOTIDE SEQUENCE</scope>
    <source>
        <strain evidence="12">USDA</strain>
    </source>
</reference>
<dbReference type="EMBL" id="DS235154">
    <property type="protein sequence ID" value="EEB12653.1"/>
    <property type="molecule type" value="Genomic_DNA"/>
</dbReference>
<dbReference type="InParanoid" id="E0VGZ7"/>
<comment type="catalytic activity">
    <reaction evidence="10">
        <text>uridine + ATP = UMP + ADP + H(+)</text>
        <dbReference type="Rhea" id="RHEA:16825"/>
        <dbReference type="ChEBI" id="CHEBI:15378"/>
        <dbReference type="ChEBI" id="CHEBI:16704"/>
        <dbReference type="ChEBI" id="CHEBI:30616"/>
        <dbReference type="ChEBI" id="CHEBI:57865"/>
        <dbReference type="ChEBI" id="CHEBI:456216"/>
        <dbReference type="EC" id="2.7.1.48"/>
    </reaction>
</comment>
<accession>E0VGZ7</accession>
<dbReference type="SUPFAM" id="SSF52540">
    <property type="entry name" value="P-loop containing nucleoside triphosphate hydrolases"/>
    <property type="match status" value="1"/>
</dbReference>
<evidence type="ECO:0000256" key="1">
    <source>
        <dbReference type="ARBA" id="ARBA00004690"/>
    </source>
</evidence>
<dbReference type="NCBIfam" id="NF004018">
    <property type="entry name" value="PRK05480.1"/>
    <property type="match status" value="1"/>
</dbReference>